<gene>
    <name evidence="1" type="ORF">GGD55_003683</name>
</gene>
<organism evidence="1 2">
    <name type="scientific">Rhizobium giardinii</name>
    <dbReference type="NCBI Taxonomy" id="56731"/>
    <lineage>
        <taxon>Bacteria</taxon>
        <taxon>Pseudomonadati</taxon>
        <taxon>Pseudomonadota</taxon>
        <taxon>Alphaproteobacteria</taxon>
        <taxon>Hyphomicrobiales</taxon>
        <taxon>Rhizobiaceae</taxon>
        <taxon>Rhizobium/Agrobacterium group</taxon>
        <taxon>Rhizobium</taxon>
    </lineage>
</organism>
<accession>A0A7W8UCU1</accession>
<dbReference type="RefSeq" id="WP_018329186.1">
    <property type="nucleotide sequence ID" value="NZ_JACHBK010000008.1"/>
</dbReference>
<sequence>MAPSDVLLETRIVSDTTIDAHHRGARKMVKQDVAPRDWLKAVIEREDKQQ</sequence>
<reference evidence="1 2" key="1">
    <citation type="submission" date="2020-08" db="EMBL/GenBank/DDBJ databases">
        <title>Genomic Encyclopedia of Type Strains, Phase IV (KMG-V): Genome sequencing to study the core and pangenomes of soil and plant-associated prokaryotes.</title>
        <authorList>
            <person name="Whitman W."/>
        </authorList>
    </citation>
    <scope>NUCLEOTIDE SEQUENCE [LARGE SCALE GENOMIC DNA]</scope>
    <source>
        <strain evidence="1 2">SEMIA 4084</strain>
    </source>
</reference>
<name>A0A7W8UCU1_9HYPH</name>
<dbReference type="EMBL" id="JACHBK010000008">
    <property type="protein sequence ID" value="MBB5536968.1"/>
    <property type="molecule type" value="Genomic_DNA"/>
</dbReference>
<proteinExistence type="predicted"/>
<keyword evidence="2" id="KW-1185">Reference proteome</keyword>
<dbReference type="AlphaFoldDB" id="A0A7W8UCU1"/>
<evidence type="ECO:0000313" key="2">
    <source>
        <dbReference type="Proteomes" id="UP000585507"/>
    </source>
</evidence>
<protein>
    <submittedName>
        <fullName evidence="1">Uncharacterized protein</fullName>
    </submittedName>
</protein>
<comment type="caution">
    <text evidence="1">The sequence shown here is derived from an EMBL/GenBank/DDBJ whole genome shotgun (WGS) entry which is preliminary data.</text>
</comment>
<dbReference type="Proteomes" id="UP000585507">
    <property type="component" value="Unassembled WGS sequence"/>
</dbReference>
<evidence type="ECO:0000313" key="1">
    <source>
        <dbReference type="EMBL" id="MBB5536968.1"/>
    </source>
</evidence>